<evidence type="ECO:0000313" key="3">
    <source>
        <dbReference type="EMBL" id="EYF06382.1"/>
    </source>
</evidence>
<name>A0A017TBT2_9BACT</name>
<accession>A0A017TBT2</accession>
<feature type="compositionally biased region" description="Low complexity" evidence="1">
    <location>
        <begin position="38"/>
        <end position="56"/>
    </location>
</feature>
<dbReference type="AlphaFoldDB" id="A0A017TBT2"/>
<dbReference type="OrthoDB" id="5521584at2"/>
<gene>
    <name evidence="3" type="ORF">CAP_1912</name>
</gene>
<evidence type="ECO:0000256" key="2">
    <source>
        <dbReference type="SAM" id="SignalP"/>
    </source>
</evidence>
<dbReference type="STRING" id="1192034.CAP_1912"/>
<dbReference type="eggNOG" id="COG3391">
    <property type="taxonomic scope" value="Bacteria"/>
</dbReference>
<comment type="caution">
    <text evidence="3">The sequence shown here is derived from an EMBL/GenBank/DDBJ whole genome shotgun (WGS) entry which is preliminary data.</text>
</comment>
<dbReference type="RefSeq" id="WP_044239969.1">
    <property type="nucleotide sequence ID" value="NZ_ASRX01000016.1"/>
</dbReference>
<dbReference type="Gene3D" id="2.120.10.30">
    <property type="entry name" value="TolB, C-terminal domain"/>
    <property type="match status" value="1"/>
</dbReference>
<dbReference type="SUPFAM" id="SSF101898">
    <property type="entry name" value="NHL repeat"/>
    <property type="match status" value="1"/>
</dbReference>
<feature type="signal peptide" evidence="2">
    <location>
        <begin position="1"/>
        <end position="18"/>
    </location>
</feature>
<dbReference type="PROSITE" id="PS51257">
    <property type="entry name" value="PROKAR_LIPOPROTEIN"/>
    <property type="match status" value="1"/>
</dbReference>
<dbReference type="InterPro" id="IPR011042">
    <property type="entry name" value="6-blade_b-propeller_TolB-like"/>
</dbReference>
<organism evidence="3 4">
    <name type="scientific">Chondromyces apiculatus DSM 436</name>
    <dbReference type="NCBI Taxonomy" id="1192034"/>
    <lineage>
        <taxon>Bacteria</taxon>
        <taxon>Pseudomonadati</taxon>
        <taxon>Myxococcota</taxon>
        <taxon>Polyangia</taxon>
        <taxon>Polyangiales</taxon>
        <taxon>Polyangiaceae</taxon>
        <taxon>Chondromyces</taxon>
    </lineage>
</organism>
<evidence type="ECO:0008006" key="5">
    <source>
        <dbReference type="Google" id="ProtNLM"/>
    </source>
</evidence>
<dbReference type="Proteomes" id="UP000019678">
    <property type="component" value="Unassembled WGS sequence"/>
</dbReference>
<reference evidence="3 4" key="1">
    <citation type="submission" date="2013-05" db="EMBL/GenBank/DDBJ databases">
        <title>Genome assembly of Chondromyces apiculatus DSM 436.</title>
        <authorList>
            <person name="Sharma G."/>
            <person name="Khatri I."/>
            <person name="Kaur C."/>
            <person name="Mayilraj S."/>
            <person name="Subramanian S."/>
        </authorList>
    </citation>
    <scope>NUCLEOTIDE SEQUENCE [LARGE SCALE GENOMIC DNA]</scope>
    <source>
        <strain evidence="3 4">DSM 436</strain>
    </source>
</reference>
<dbReference type="EMBL" id="ASRX01000016">
    <property type="protein sequence ID" value="EYF06382.1"/>
    <property type="molecule type" value="Genomic_DNA"/>
</dbReference>
<dbReference type="InterPro" id="IPR050778">
    <property type="entry name" value="Cueball_EGF_LRP_Nidogen"/>
</dbReference>
<keyword evidence="2" id="KW-0732">Signal</keyword>
<proteinExistence type="predicted"/>
<keyword evidence="4" id="KW-1185">Reference proteome</keyword>
<evidence type="ECO:0000313" key="4">
    <source>
        <dbReference type="Proteomes" id="UP000019678"/>
    </source>
</evidence>
<feature type="region of interest" description="Disordered" evidence="1">
    <location>
        <begin position="30"/>
        <end position="56"/>
    </location>
</feature>
<sequence length="350" mass="36706">MNLLTVRRVTACASLLLAACGGNVVVDHDGSDTPPTPTSTITTTGTPTSTITPTDLPPLCGTDREAPGCQPEEVAATDGQPVGITVDETHVYWTTLDGALWRAPLDGGTAEMLAYVGGISYYLAGNALHLYMATYNSNQVVRVGKDDGFLDVLQLNEAMPAGIAVDGTHVYWASTSFNGTVRRRPLAGGAVETLLGGFESAWKIVLRDGVLYVADQLLGRVARIPLDGAPVSYVATNQLGPVAIAVDATSIYSADADGGQITRAPREGGPTVTLADAGYPIDIVVDDQSIYWTDIDTGRVSMLLKDGDGGDGGDPIVLADGQDRPQGIAASPTHIYWVETFGDRVMRVAK</sequence>
<feature type="chain" id="PRO_5001496787" description="DUF5050 domain-containing protein" evidence="2">
    <location>
        <begin position="19"/>
        <end position="350"/>
    </location>
</feature>
<protein>
    <recommendedName>
        <fullName evidence="5">DUF5050 domain-containing protein</fullName>
    </recommendedName>
</protein>
<dbReference type="PANTHER" id="PTHR46513">
    <property type="entry name" value="VITELLOGENIN RECEPTOR-LIKE PROTEIN-RELATED-RELATED"/>
    <property type="match status" value="1"/>
</dbReference>
<evidence type="ECO:0000256" key="1">
    <source>
        <dbReference type="SAM" id="MobiDB-lite"/>
    </source>
</evidence>